<dbReference type="InterPro" id="IPR036411">
    <property type="entry name" value="TorD-like_sf"/>
</dbReference>
<keyword evidence="2" id="KW-1185">Reference proteome</keyword>
<evidence type="ECO:0000313" key="2">
    <source>
        <dbReference type="Proteomes" id="UP000315471"/>
    </source>
</evidence>
<dbReference type="InterPro" id="IPR020945">
    <property type="entry name" value="DMSO/NO3_reduct_chaperone"/>
</dbReference>
<dbReference type="Proteomes" id="UP000315471">
    <property type="component" value="Unassembled WGS sequence"/>
</dbReference>
<reference evidence="1 2" key="1">
    <citation type="submission" date="2019-02" db="EMBL/GenBank/DDBJ databases">
        <title>Deep-cultivation of Planctomycetes and their phenomic and genomic characterization uncovers novel biology.</title>
        <authorList>
            <person name="Wiegand S."/>
            <person name="Jogler M."/>
            <person name="Boedeker C."/>
            <person name="Pinto D."/>
            <person name="Vollmers J."/>
            <person name="Rivas-Marin E."/>
            <person name="Kohn T."/>
            <person name="Peeters S.H."/>
            <person name="Heuer A."/>
            <person name="Rast P."/>
            <person name="Oberbeckmann S."/>
            <person name="Bunk B."/>
            <person name="Jeske O."/>
            <person name="Meyerdierks A."/>
            <person name="Storesund J.E."/>
            <person name="Kallscheuer N."/>
            <person name="Luecker S."/>
            <person name="Lage O.M."/>
            <person name="Pohl T."/>
            <person name="Merkel B.J."/>
            <person name="Hornburger P."/>
            <person name="Mueller R.-W."/>
            <person name="Bruemmer F."/>
            <person name="Labrenz M."/>
            <person name="Spormann A.M."/>
            <person name="Op Den Camp H."/>
            <person name="Overmann J."/>
            <person name="Amann R."/>
            <person name="Jetten M.S.M."/>
            <person name="Mascher T."/>
            <person name="Medema M.H."/>
            <person name="Devos D.P."/>
            <person name="Kaster A.-K."/>
            <person name="Ovreas L."/>
            <person name="Rohde M."/>
            <person name="Galperin M.Y."/>
            <person name="Jogler C."/>
        </authorList>
    </citation>
    <scope>NUCLEOTIDE SEQUENCE [LARGE SCALE GENOMIC DNA]</scope>
    <source>
        <strain evidence="1 2">Q31b</strain>
    </source>
</reference>
<sequence>MKIDSVKLAAQADLVLITVEMLQSPLLADAAESPWYELPSPLLDDLLQVALGRTADNPEEPAKRPSPRAAFADVVRCGRKLEKSAWCDEYSRLFDGAVACPLNQASYIRRDKGKILGDLCGFYRAFGFQSGSKHGERPDHLLCQLEFVAMLLALASRAPDEASYEIVTEALGKYTCDHVHDWLPAACWMMCEETQLEYFAAVAQWVTVLWHSLTELHNWPIDPLPEGHLKPIVDPEDPYECGAPDLHQIQT</sequence>
<name>A0A5C6EAE7_9BACT</name>
<dbReference type="EMBL" id="SJPY01000001">
    <property type="protein sequence ID" value="TWU45828.1"/>
    <property type="molecule type" value="Genomic_DNA"/>
</dbReference>
<accession>A0A5C6EAE7</accession>
<proteinExistence type="predicted"/>
<dbReference type="SUPFAM" id="SSF89155">
    <property type="entry name" value="TorD-like"/>
    <property type="match status" value="1"/>
</dbReference>
<gene>
    <name evidence="1" type="ORF">Q31b_10040</name>
</gene>
<dbReference type="AlphaFoldDB" id="A0A5C6EAE7"/>
<dbReference type="Gene3D" id="1.10.3480.10">
    <property type="entry name" value="TorD-like"/>
    <property type="match status" value="1"/>
</dbReference>
<protein>
    <submittedName>
        <fullName evidence="1">Nitrate reductase delta subunit</fullName>
    </submittedName>
</protein>
<evidence type="ECO:0000313" key="1">
    <source>
        <dbReference type="EMBL" id="TWU45828.1"/>
    </source>
</evidence>
<comment type="caution">
    <text evidence="1">The sequence shown here is derived from an EMBL/GenBank/DDBJ whole genome shotgun (WGS) entry which is preliminary data.</text>
</comment>
<dbReference type="OrthoDB" id="9795302at2"/>
<organism evidence="1 2">
    <name type="scientific">Novipirellula aureliae</name>
    <dbReference type="NCBI Taxonomy" id="2527966"/>
    <lineage>
        <taxon>Bacteria</taxon>
        <taxon>Pseudomonadati</taxon>
        <taxon>Planctomycetota</taxon>
        <taxon>Planctomycetia</taxon>
        <taxon>Pirellulales</taxon>
        <taxon>Pirellulaceae</taxon>
        <taxon>Novipirellula</taxon>
    </lineage>
</organism>
<dbReference type="RefSeq" id="WP_146598464.1">
    <property type="nucleotide sequence ID" value="NZ_SJPY01000001.1"/>
</dbReference>
<dbReference type="Pfam" id="PF02613">
    <property type="entry name" value="Nitrate_red_del"/>
    <property type="match status" value="1"/>
</dbReference>